<proteinExistence type="predicted"/>
<dbReference type="EMBL" id="PFER01000028">
    <property type="protein sequence ID" value="PJE73575.1"/>
    <property type="molecule type" value="Genomic_DNA"/>
</dbReference>
<gene>
    <name evidence="2" type="ORF">COV02_01930</name>
</gene>
<feature type="compositionally biased region" description="Basic residues" evidence="1">
    <location>
        <begin position="59"/>
        <end position="83"/>
    </location>
</feature>
<sequence length="123" mass="14211">MAGKRNLLRGKYNPTKTKRKYPNLQWATFLSGKRYKICATCVKQGIYLHKEKPAATVKRATHKKSKYIHASKTKKVAHGSRGIKKVRPVQINKKAMVRSIGTHLEQFISREDRKNIKQTGRHE</sequence>
<comment type="caution">
    <text evidence="2">The sequence shown here is derived from an EMBL/GenBank/DDBJ whole genome shotgun (WGS) entry which is preliminary data.</text>
</comment>
<reference evidence="3" key="1">
    <citation type="submission" date="2017-09" db="EMBL/GenBank/DDBJ databases">
        <title>Depth-based differentiation of microbial function through sediment-hosted aquifers and enrichment of novel symbionts in the deep terrestrial subsurface.</title>
        <authorList>
            <person name="Probst A.J."/>
            <person name="Ladd B."/>
            <person name="Jarett J.K."/>
            <person name="Geller-Mcgrath D.E."/>
            <person name="Sieber C.M.K."/>
            <person name="Emerson J.B."/>
            <person name="Anantharaman K."/>
            <person name="Thomas B.C."/>
            <person name="Malmstrom R."/>
            <person name="Stieglmeier M."/>
            <person name="Klingl A."/>
            <person name="Woyke T."/>
            <person name="Ryan C.M."/>
            <person name="Banfield J.F."/>
        </authorList>
    </citation>
    <scope>NUCLEOTIDE SEQUENCE [LARGE SCALE GENOMIC DNA]</scope>
</reference>
<name>A0A2M8LAG3_9BACT</name>
<evidence type="ECO:0008006" key="4">
    <source>
        <dbReference type="Google" id="ProtNLM"/>
    </source>
</evidence>
<accession>A0A2M8LAG3</accession>
<protein>
    <recommendedName>
        <fullName evidence="4">50S ribosomal protein L28</fullName>
    </recommendedName>
</protein>
<feature type="region of interest" description="Disordered" evidence="1">
    <location>
        <begin position="57"/>
        <end position="83"/>
    </location>
</feature>
<evidence type="ECO:0000313" key="3">
    <source>
        <dbReference type="Proteomes" id="UP000230959"/>
    </source>
</evidence>
<evidence type="ECO:0000313" key="2">
    <source>
        <dbReference type="EMBL" id="PJE73575.1"/>
    </source>
</evidence>
<dbReference type="Proteomes" id="UP000230959">
    <property type="component" value="Unassembled WGS sequence"/>
</dbReference>
<organism evidence="2 3">
    <name type="scientific">Candidatus Terrybacteria bacterium CG10_big_fil_rev_8_21_14_0_10_41_10</name>
    <dbReference type="NCBI Taxonomy" id="1975026"/>
    <lineage>
        <taxon>Bacteria</taxon>
        <taxon>Candidatus Terryibacteriota</taxon>
    </lineage>
</organism>
<dbReference type="AlphaFoldDB" id="A0A2M8LAG3"/>
<evidence type="ECO:0000256" key="1">
    <source>
        <dbReference type="SAM" id="MobiDB-lite"/>
    </source>
</evidence>